<comment type="similarity">
    <text evidence="2 6">Belongs to the class-I pyridoxal-phosphate-dependent aminotransferase family.</text>
</comment>
<evidence type="ECO:0000256" key="3">
    <source>
        <dbReference type="ARBA" id="ARBA00022576"/>
    </source>
</evidence>
<dbReference type="InterPro" id="IPR004838">
    <property type="entry name" value="NHTrfase_class1_PyrdxlP-BS"/>
</dbReference>
<comment type="caution">
    <text evidence="8">The sequence shown here is derived from an EMBL/GenBank/DDBJ whole genome shotgun (WGS) entry which is preliminary data.</text>
</comment>
<dbReference type="AlphaFoldDB" id="M2Q3C4"/>
<dbReference type="Gene3D" id="3.90.1150.10">
    <property type="entry name" value="Aspartate Aminotransferase, domain 1"/>
    <property type="match status" value="1"/>
</dbReference>
<dbReference type="eggNOG" id="COG0436">
    <property type="taxonomic scope" value="Bacteria"/>
</dbReference>
<dbReference type="GO" id="GO:0030170">
    <property type="term" value="F:pyridoxal phosphate binding"/>
    <property type="evidence" value="ECO:0007669"/>
    <property type="project" value="InterPro"/>
</dbReference>
<evidence type="ECO:0000256" key="6">
    <source>
        <dbReference type="RuleBase" id="RU000481"/>
    </source>
</evidence>
<dbReference type="EC" id="2.6.1.-" evidence="6"/>
<name>M2Q3C4_9FIRM</name>
<dbReference type="GO" id="GO:0008483">
    <property type="term" value="F:transaminase activity"/>
    <property type="evidence" value="ECO:0007669"/>
    <property type="project" value="UniProtKB-KW"/>
</dbReference>
<keyword evidence="9" id="KW-1185">Reference proteome</keyword>
<dbReference type="FunFam" id="3.40.640.10:FF:000033">
    <property type="entry name" value="Aspartate aminotransferase"/>
    <property type="match status" value="1"/>
</dbReference>
<accession>M2Q3C4</accession>
<keyword evidence="4 6" id="KW-0808">Transferase</keyword>
<dbReference type="Proteomes" id="UP000011758">
    <property type="component" value="Unassembled WGS sequence"/>
</dbReference>
<gene>
    <name evidence="8" type="ORF">HMPREF9943_00187</name>
</gene>
<reference evidence="8 9" key="1">
    <citation type="submission" date="2013-02" db="EMBL/GenBank/DDBJ databases">
        <title>The Genome Sequence of Lactobacillus catenaformis F0143.</title>
        <authorList>
            <consortium name="The Broad Institute Genome Sequencing Platform"/>
            <person name="Earl A."/>
            <person name="Ward D."/>
            <person name="Feldgarden M."/>
            <person name="Gevers D."/>
            <person name="Izard J."/>
            <person name="Blanton J.M."/>
            <person name="Mathney J."/>
            <person name="Dewhirst F.E."/>
            <person name="Young S.K."/>
            <person name="Zeng Q."/>
            <person name="Gargeya S."/>
            <person name="Fitzgerald M."/>
            <person name="Haas B."/>
            <person name="Abouelleil A."/>
            <person name="Alvarado L."/>
            <person name="Arachchi H.M."/>
            <person name="Berlin A."/>
            <person name="Chapman S.B."/>
            <person name="Gearin G."/>
            <person name="Goldberg J."/>
            <person name="Griggs A."/>
            <person name="Gujja S."/>
            <person name="Hansen M."/>
            <person name="Heiman D."/>
            <person name="Howarth C."/>
            <person name="Larimer J."/>
            <person name="Lui A."/>
            <person name="MacDonald P.J.P."/>
            <person name="McCowen C."/>
            <person name="Montmayeur A."/>
            <person name="Murphy C."/>
            <person name="Neiman D."/>
            <person name="Pearson M."/>
            <person name="Priest M."/>
            <person name="Roberts A."/>
            <person name="Saif S."/>
            <person name="Shea T."/>
            <person name="Sisk P."/>
            <person name="Stolte C."/>
            <person name="Sykes S."/>
            <person name="Wortman J."/>
            <person name="Nusbaum C."/>
            <person name="Birren B."/>
        </authorList>
    </citation>
    <scope>NUCLEOTIDE SEQUENCE [LARGE SCALE GENOMIC DNA]</scope>
    <source>
        <strain evidence="8 9">OT 569</strain>
    </source>
</reference>
<dbReference type="GO" id="GO:0006520">
    <property type="term" value="P:amino acid metabolic process"/>
    <property type="evidence" value="ECO:0007669"/>
    <property type="project" value="InterPro"/>
</dbReference>
<dbReference type="Gene3D" id="3.40.640.10">
    <property type="entry name" value="Type I PLP-dependent aspartate aminotransferase-like (Major domain)"/>
    <property type="match status" value="1"/>
</dbReference>
<evidence type="ECO:0000313" key="9">
    <source>
        <dbReference type="Proteomes" id="UP000011758"/>
    </source>
</evidence>
<evidence type="ECO:0000256" key="5">
    <source>
        <dbReference type="ARBA" id="ARBA00022898"/>
    </source>
</evidence>
<feature type="domain" description="Aminotransferase class I/classII large" evidence="7">
    <location>
        <begin position="31"/>
        <end position="380"/>
    </location>
</feature>
<evidence type="ECO:0000256" key="4">
    <source>
        <dbReference type="ARBA" id="ARBA00022679"/>
    </source>
</evidence>
<dbReference type="RefSeq" id="WP_004801198.1">
    <property type="nucleotide sequence ID" value="NZ_KB446646.1"/>
</dbReference>
<dbReference type="PANTHER" id="PTHR46383:SF3">
    <property type="entry name" value="ASPARTATE AMINOTRANSFERASE-RELATED"/>
    <property type="match status" value="1"/>
</dbReference>
<dbReference type="InterPro" id="IPR015421">
    <property type="entry name" value="PyrdxlP-dep_Trfase_major"/>
</dbReference>
<dbReference type="PANTHER" id="PTHR46383">
    <property type="entry name" value="ASPARTATE AMINOTRANSFERASE"/>
    <property type="match status" value="1"/>
</dbReference>
<keyword evidence="3 6" id="KW-0032">Aminotransferase</keyword>
<dbReference type="BioCyc" id="ECAT999415-HMP:GTTI-196-MONOMER"/>
<keyword evidence="5" id="KW-0663">Pyridoxal phosphate</keyword>
<dbReference type="SUPFAM" id="SSF53383">
    <property type="entry name" value="PLP-dependent transferases"/>
    <property type="match status" value="1"/>
</dbReference>
<dbReference type="CDD" id="cd00609">
    <property type="entry name" value="AAT_like"/>
    <property type="match status" value="1"/>
</dbReference>
<dbReference type="InterPro" id="IPR050596">
    <property type="entry name" value="AspAT/PAT-like"/>
</dbReference>
<dbReference type="InterPro" id="IPR015422">
    <property type="entry name" value="PyrdxlP-dep_Trfase_small"/>
</dbReference>
<proteinExistence type="inferred from homology"/>
<evidence type="ECO:0000256" key="2">
    <source>
        <dbReference type="ARBA" id="ARBA00007441"/>
    </source>
</evidence>
<evidence type="ECO:0000313" key="8">
    <source>
        <dbReference type="EMBL" id="EMD17400.1"/>
    </source>
</evidence>
<dbReference type="OrthoDB" id="9802328at2"/>
<dbReference type="EMBL" id="AGEJ01000005">
    <property type="protein sequence ID" value="EMD17400.1"/>
    <property type="molecule type" value="Genomic_DNA"/>
</dbReference>
<protein>
    <recommendedName>
        <fullName evidence="6">Aminotransferase</fullName>
        <ecNumber evidence="6">2.6.1.-</ecNumber>
    </recommendedName>
</protein>
<evidence type="ECO:0000259" key="7">
    <source>
        <dbReference type="Pfam" id="PF00155"/>
    </source>
</evidence>
<dbReference type="InterPro" id="IPR004839">
    <property type="entry name" value="Aminotransferase_I/II_large"/>
</dbReference>
<dbReference type="PROSITE" id="PS00105">
    <property type="entry name" value="AA_TRANSFER_CLASS_1"/>
    <property type="match status" value="1"/>
</dbReference>
<comment type="cofactor">
    <cofactor evidence="1 6">
        <name>pyridoxal 5'-phosphate</name>
        <dbReference type="ChEBI" id="CHEBI:597326"/>
    </cofactor>
</comment>
<dbReference type="PATRIC" id="fig|999415.3.peg.186"/>
<sequence length="392" mass="43922">MDLNKAISDRARTIKPSGIRKFFDLASQMEGVVSLGVGEPDFTTPWKIREAAIYSIEKGKTFYTANRGLIELREEISKYYNNKFNAYYNPNSEVIVTVGGSEGIDIAVRALLNPGEEMIILDPGYVAYEPSVILSGGQSVRIHLEEKDEFKLTPEKLKAAITPNTKLMLINFPSNPTGGFMTREDYKKLVPIIKESGIIVISDEIYAELSYEHEFCSLASFPEIKDQVIVVSGFSKAFAMTGWRLGYLLSNSILSSAMVKIHQYIMMSAPTAAQYGALEGLKYCDDEVEEMRNAYMARRNYLVKEFNDMGLHTFKPQGAFYVFPSIESTGLTSERFCEALLKDQKVACVPGNAFGDSGEGFIRVSYAYSLEELKIAVEKIKIFLDKLKNKDI</sequence>
<evidence type="ECO:0000256" key="1">
    <source>
        <dbReference type="ARBA" id="ARBA00001933"/>
    </source>
</evidence>
<dbReference type="Pfam" id="PF00155">
    <property type="entry name" value="Aminotran_1_2"/>
    <property type="match status" value="1"/>
</dbReference>
<organism evidence="8 9">
    <name type="scientific">Eggerthia catenaformis OT 569 = DSM 20559</name>
    <dbReference type="NCBI Taxonomy" id="999415"/>
    <lineage>
        <taxon>Bacteria</taxon>
        <taxon>Bacillati</taxon>
        <taxon>Bacillota</taxon>
        <taxon>Erysipelotrichia</taxon>
        <taxon>Erysipelotrichales</taxon>
        <taxon>Coprobacillaceae</taxon>
        <taxon>Eggerthia</taxon>
    </lineage>
</organism>
<dbReference type="STRING" id="999415.HMPREF9943_00187"/>
<dbReference type="InterPro" id="IPR015424">
    <property type="entry name" value="PyrdxlP-dep_Trfase"/>
</dbReference>